<name>A0ABS9TV59_9PSEU</name>
<feature type="non-terminal residue" evidence="1">
    <location>
        <position position="96"/>
    </location>
</feature>
<evidence type="ECO:0000313" key="2">
    <source>
        <dbReference type="Proteomes" id="UP001299970"/>
    </source>
</evidence>
<dbReference type="Proteomes" id="UP001299970">
    <property type="component" value="Unassembled WGS sequence"/>
</dbReference>
<protein>
    <submittedName>
        <fullName evidence="1">Uncharacterized protein</fullName>
    </submittedName>
</protein>
<sequence>MIAAVAGCPDRACRTCSDLRTSPRSGHPIRSPIGADCTPEHLGNKVRIDFEGVFAELVQIECQEWRGVYHMQASRIFIVGSGVVGLATGRGFVEAG</sequence>
<organism evidence="1 2">
    <name type="scientific">Pseudonocardia alaniniphila</name>
    <dbReference type="NCBI Taxonomy" id="75291"/>
    <lineage>
        <taxon>Bacteria</taxon>
        <taxon>Bacillati</taxon>
        <taxon>Actinomycetota</taxon>
        <taxon>Actinomycetes</taxon>
        <taxon>Pseudonocardiales</taxon>
        <taxon>Pseudonocardiaceae</taxon>
        <taxon>Pseudonocardia</taxon>
    </lineage>
</organism>
<keyword evidence="2" id="KW-1185">Reference proteome</keyword>
<dbReference type="RefSeq" id="WP_241043248.1">
    <property type="nucleotide sequence ID" value="NZ_JAKXMK010000076.1"/>
</dbReference>
<accession>A0ABS9TV59</accession>
<evidence type="ECO:0000313" key="1">
    <source>
        <dbReference type="EMBL" id="MCH6172445.1"/>
    </source>
</evidence>
<comment type="caution">
    <text evidence="1">The sequence shown here is derived from an EMBL/GenBank/DDBJ whole genome shotgun (WGS) entry which is preliminary data.</text>
</comment>
<gene>
    <name evidence="1" type="ORF">MMF94_42865</name>
</gene>
<reference evidence="1 2" key="1">
    <citation type="submission" date="2022-03" db="EMBL/GenBank/DDBJ databases">
        <title>Pseudonocardia alaer sp. nov., a novel actinomycete isolated from reed forest soil.</title>
        <authorList>
            <person name="Wang L."/>
        </authorList>
    </citation>
    <scope>NUCLEOTIDE SEQUENCE [LARGE SCALE GENOMIC DNA]</scope>
    <source>
        <strain evidence="1 2">Y-16303</strain>
    </source>
</reference>
<dbReference type="EMBL" id="JAKXMK010000076">
    <property type="protein sequence ID" value="MCH6172445.1"/>
    <property type="molecule type" value="Genomic_DNA"/>
</dbReference>
<proteinExistence type="predicted"/>